<organism evidence="1 2">
    <name type="scientific">Actinoplanes cyaneus</name>
    <dbReference type="NCBI Taxonomy" id="52696"/>
    <lineage>
        <taxon>Bacteria</taxon>
        <taxon>Bacillati</taxon>
        <taxon>Actinomycetota</taxon>
        <taxon>Actinomycetes</taxon>
        <taxon>Micromonosporales</taxon>
        <taxon>Micromonosporaceae</taxon>
        <taxon>Actinoplanes</taxon>
    </lineage>
</organism>
<sequence length="115" mass="12416">MDDTTTSPPRLTKQVRVYLAAPTARHRAQHEFSCAFYAELGFRGFDVVTPAGTLGWSSKSTDEMLAALDKDLNALANCDCLVVMPGGERLAEVTLARSLGIPVFTAEELVSTLPD</sequence>
<accession>A0A919MAV9</accession>
<comment type="caution">
    <text evidence="1">The sequence shown here is derived from an EMBL/GenBank/DDBJ whole genome shotgun (WGS) entry which is preliminary data.</text>
</comment>
<dbReference type="Gene3D" id="3.40.50.450">
    <property type="match status" value="1"/>
</dbReference>
<reference evidence="1" key="1">
    <citation type="submission" date="2021-01" db="EMBL/GenBank/DDBJ databases">
        <title>Whole genome shotgun sequence of Actinoplanes cyaneus NBRC 14990.</title>
        <authorList>
            <person name="Komaki H."/>
            <person name="Tamura T."/>
        </authorList>
    </citation>
    <scope>NUCLEOTIDE SEQUENCE</scope>
    <source>
        <strain evidence="1">NBRC 14990</strain>
    </source>
</reference>
<dbReference type="AlphaFoldDB" id="A0A919MAV9"/>
<dbReference type="SUPFAM" id="SSF52309">
    <property type="entry name" value="N-(deoxy)ribosyltransferase-like"/>
    <property type="match status" value="1"/>
</dbReference>
<dbReference type="RefSeq" id="WP_203750289.1">
    <property type="nucleotide sequence ID" value="NZ_BAAAUC010000001.1"/>
</dbReference>
<name>A0A919MAV9_9ACTN</name>
<protein>
    <submittedName>
        <fullName evidence="1">Uncharacterized protein</fullName>
    </submittedName>
</protein>
<gene>
    <name evidence="1" type="ORF">Acy02nite_68700</name>
</gene>
<dbReference type="EMBL" id="BOMH01000056">
    <property type="protein sequence ID" value="GID68989.1"/>
    <property type="molecule type" value="Genomic_DNA"/>
</dbReference>
<proteinExistence type="predicted"/>
<evidence type="ECO:0000313" key="1">
    <source>
        <dbReference type="EMBL" id="GID68989.1"/>
    </source>
</evidence>
<evidence type="ECO:0000313" key="2">
    <source>
        <dbReference type="Proteomes" id="UP000619479"/>
    </source>
</evidence>
<dbReference type="Proteomes" id="UP000619479">
    <property type="component" value="Unassembled WGS sequence"/>
</dbReference>
<keyword evidence="2" id="KW-1185">Reference proteome</keyword>